<proteinExistence type="predicted"/>
<dbReference type="PANTHER" id="PTHR34849">
    <property type="entry name" value="SSL5025 PROTEIN"/>
    <property type="match status" value="1"/>
</dbReference>
<dbReference type="SUPFAM" id="SSF46689">
    <property type="entry name" value="Homeodomain-like"/>
    <property type="match status" value="1"/>
</dbReference>
<dbReference type="AlphaFoldDB" id="A0A1F8AU28"/>
<dbReference type="InterPro" id="IPR007367">
    <property type="entry name" value="DUF433"/>
</dbReference>
<evidence type="ECO:0000313" key="1">
    <source>
        <dbReference type="EMBL" id="OGM55140.1"/>
    </source>
</evidence>
<dbReference type="Pfam" id="PF04255">
    <property type="entry name" value="DUF433"/>
    <property type="match status" value="1"/>
</dbReference>
<organism evidence="1 2">
    <name type="scientific">Candidatus Woesebacteria bacterium RIFCSPHIGHO2_12_FULL_41_24</name>
    <dbReference type="NCBI Taxonomy" id="1802510"/>
    <lineage>
        <taxon>Bacteria</taxon>
        <taxon>Candidatus Woeseibacteriota</taxon>
    </lineage>
</organism>
<evidence type="ECO:0000313" key="2">
    <source>
        <dbReference type="Proteomes" id="UP000178603"/>
    </source>
</evidence>
<dbReference type="InterPro" id="IPR036388">
    <property type="entry name" value="WH-like_DNA-bd_sf"/>
</dbReference>
<name>A0A1F8AU28_9BACT</name>
<dbReference type="Proteomes" id="UP000178603">
    <property type="component" value="Unassembled WGS sequence"/>
</dbReference>
<sequence>MARKIVVNPKVCFGKPYFDGTRIPVDMVLELLATGIEIKDIVKDYYPRLTTNDVKEAVKYASQVVKNEEVVVNIPRIGKLAAI</sequence>
<protein>
    <recommendedName>
        <fullName evidence="3">Antitoxin</fullName>
    </recommendedName>
</protein>
<reference evidence="1 2" key="1">
    <citation type="journal article" date="2016" name="Nat. Commun.">
        <title>Thousands of microbial genomes shed light on interconnected biogeochemical processes in an aquifer system.</title>
        <authorList>
            <person name="Anantharaman K."/>
            <person name="Brown C.T."/>
            <person name="Hug L.A."/>
            <person name="Sharon I."/>
            <person name="Castelle C.J."/>
            <person name="Probst A.J."/>
            <person name="Thomas B.C."/>
            <person name="Singh A."/>
            <person name="Wilkins M.J."/>
            <person name="Karaoz U."/>
            <person name="Brodie E.L."/>
            <person name="Williams K.H."/>
            <person name="Hubbard S.S."/>
            <person name="Banfield J.F."/>
        </authorList>
    </citation>
    <scope>NUCLEOTIDE SEQUENCE [LARGE SCALE GENOMIC DNA]</scope>
</reference>
<evidence type="ECO:0008006" key="3">
    <source>
        <dbReference type="Google" id="ProtNLM"/>
    </source>
</evidence>
<dbReference type="Gene3D" id="1.10.10.10">
    <property type="entry name" value="Winged helix-like DNA-binding domain superfamily/Winged helix DNA-binding domain"/>
    <property type="match status" value="1"/>
</dbReference>
<dbReference type="InterPro" id="IPR009057">
    <property type="entry name" value="Homeodomain-like_sf"/>
</dbReference>
<dbReference type="PANTHER" id="PTHR34849:SF3">
    <property type="entry name" value="SSR2962 PROTEIN"/>
    <property type="match status" value="1"/>
</dbReference>
<gene>
    <name evidence="1" type="ORF">A3E44_04445</name>
</gene>
<comment type="caution">
    <text evidence="1">The sequence shown here is derived from an EMBL/GenBank/DDBJ whole genome shotgun (WGS) entry which is preliminary data.</text>
</comment>
<accession>A0A1F8AU28</accession>
<dbReference type="EMBL" id="MGGW01000005">
    <property type="protein sequence ID" value="OGM55140.1"/>
    <property type="molecule type" value="Genomic_DNA"/>
</dbReference>